<keyword evidence="1 3" id="KW-0808">Transferase</keyword>
<dbReference type="CDD" id="cd03809">
    <property type="entry name" value="GT4_MtfB-like"/>
    <property type="match status" value="2"/>
</dbReference>
<evidence type="ECO:0000313" key="4">
    <source>
        <dbReference type="Proteomes" id="UP000588647"/>
    </source>
</evidence>
<reference evidence="3 4" key="1">
    <citation type="submission" date="2020-08" db="EMBL/GenBank/DDBJ databases">
        <title>Genomic Encyclopedia of Type Strains, Phase IV (KMG-IV): sequencing the most valuable type-strain genomes for metagenomic binning, comparative biology and taxonomic classification.</title>
        <authorList>
            <person name="Goeker M."/>
        </authorList>
    </citation>
    <scope>NUCLEOTIDE SEQUENCE [LARGE SCALE GENOMIC DNA]</scope>
    <source>
        <strain evidence="3 4">DSM 103570</strain>
    </source>
</reference>
<dbReference type="EMBL" id="JACIEM010000002">
    <property type="protein sequence ID" value="MBB4003076.1"/>
    <property type="molecule type" value="Genomic_DNA"/>
</dbReference>
<evidence type="ECO:0000256" key="1">
    <source>
        <dbReference type="ARBA" id="ARBA00022679"/>
    </source>
</evidence>
<gene>
    <name evidence="3" type="ORF">GGR03_002151</name>
</gene>
<keyword evidence="4" id="KW-1185">Reference proteome</keyword>
<name>A0A7W6HDK2_9HYPH</name>
<evidence type="ECO:0000259" key="2">
    <source>
        <dbReference type="Pfam" id="PF00534"/>
    </source>
</evidence>
<evidence type="ECO:0000313" key="3">
    <source>
        <dbReference type="EMBL" id="MBB4003076.1"/>
    </source>
</evidence>
<dbReference type="GO" id="GO:0016757">
    <property type="term" value="F:glycosyltransferase activity"/>
    <property type="evidence" value="ECO:0007669"/>
    <property type="project" value="InterPro"/>
</dbReference>
<comment type="caution">
    <text evidence="3">The sequence shown here is derived from an EMBL/GenBank/DDBJ whole genome shotgun (WGS) entry which is preliminary data.</text>
</comment>
<proteinExistence type="predicted"/>
<sequence length="969" mass="105336">MRLWFDGQCLQTASKRRGIGRYALELIKAIAENHGNVEMLISFNAAMPVAAISAREAVRAWFQPQNIHVWHSVRDNGEIFDGYKDQRRLSEAAIVHHVDALAPDFAISTSPFEGMVDAANPLLKLPGCNVPFASIFYDAIPLRFPKHYLPAATHERAYSRRLEAHRLFDLNLCISEFSRGELLDILGDVTAVNISAGISDVFGRALAEDAEAESNTPSMPYVLYVGGLDWRKNVGLLPEAFALLDVSLRDRFRLILAGDYPDAALAEIKQRWRSHGLRTDRLVCHRHVSEADLVRLYRGASLLVQPSFMEGFGLTALEAMVCGTPVAAARAGALPEVVGDDRLLFDPCSAVELARVMTRALTDSQFRSEIIESAAARAQRFNWTWTADMVVTALREHLQAVSTSAGDAASPPVGKAALPAYAKQSSVLETDREVAATTFALSEPVTEPGRLIVDATSTMQSDRKTGIQRVVNKICHRMFAEPTATEPPRVLSYCDGPDGWYDAYGVIDFPPDKAVAERLHPRPGDKILMLDSSWTFEKGQAPFFLSARLRGAEIITCLYDLVPLRTPAFCDSGMPPAFASWIRLALRFSTGFVCISRAVADEFHALLRAIDYPHPMKIGYWRLGADFADDAATAPAPAGDDAEKAPVFLMVGTLEPRKGYRVALDAFERLWAEGSDARLVIVGKPGWGVEPLLRRIRESPELGRRLIWHKGVDDAALVRLYGEADALVAASHAEGFGLPIVEAAHFGKPVIASDIPVFREVAGGVGEAAFFEVGSPAALHQALRRFIAHSANGGVSTDGPRPKWPGWAESAAELEAVVVDGNWYLTYEPPEGAAYRPITDIGVTAMSREIGEDERQFALKIVEDVAPGPGGDGLRIVVALTNLSDQVWSSAGDETGRLGVKVAARLRAGGALADNASRSLIPFVLTPGETAFLAVQLPPEARLGQGMSLDITIMQEGCAFWDGSLVTAL</sequence>
<dbReference type="GO" id="GO:0009103">
    <property type="term" value="P:lipopolysaccharide biosynthetic process"/>
    <property type="evidence" value="ECO:0007669"/>
    <property type="project" value="TreeGrafter"/>
</dbReference>
<dbReference type="Gene3D" id="3.40.50.2000">
    <property type="entry name" value="Glycogen Phosphorylase B"/>
    <property type="match status" value="2"/>
</dbReference>
<dbReference type="AlphaFoldDB" id="A0A7W6HDK2"/>
<dbReference type="PANTHER" id="PTHR46401">
    <property type="entry name" value="GLYCOSYLTRANSFERASE WBBK-RELATED"/>
    <property type="match status" value="1"/>
</dbReference>
<feature type="domain" description="Glycosyl transferase family 1" evidence="2">
    <location>
        <begin position="218"/>
        <end position="375"/>
    </location>
</feature>
<dbReference type="Proteomes" id="UP000588647">
    <property type="component" value="Unassembled WGS sequence"/>
</dbReference>
<dbReference type="PANTHER" id="PTHR46401:SF2">
    <property type="entry name" value="GLYCOSYLTRANSFERASE WBBK-RELATED"/>
    <property type="match status" value="1"/>
</dbReference>
<dbReference type="Pfam" id="PF00534">
    <property type="entry name" value="Glycos_transf_1"/>
    <property type="match status" value="2"/>
</dbReference>
<feature type="domain" description="Glycosyl transferase family 1" evidence="2">
    <location>
        <begin position="642"/>
        <end position="788"/>
    </location>
</feature>
<organism evidence="3 4">
    <name type="scientific">Aurantimonas endophytica</name>
    <dbReference type="NCBI Taxonomy" id="1522175"/>
    <lineage>
        <taxon>Bacteria</taxon>
        <taxon>Pseudomonadati</taxon>
        <taxon>Pseudomonadota</taxon>
        <taxon>Alphaproteobacteria</taxon>
        <taxon>Hyphomicrobiales</taxon>
        <taxon>Aurantimonadaceae</taxon>
        <taxon>Aurantimonas</taxon>
    </lineage>
</organism>
<dbReference type="RefSeq" id="WP_183207741.1">
    <property type="nucleotide sequence ID" value="NZ_JAAAMM010000002.1"/>
</dbReference>
<dbReference type="InterPro" id="IPR001296">
    <property type="entry name" value="Glyco_trans_1"/>
</dbReference>
<dbReference type="SUPFAM" id="SSF53756">
    <property type="entry name" value="UDP-Glycosyltransferase/glycogen phosphorylase"/>
    <property type="match status" value="2"/>
</dbReference>
<protein>
    <submittedName>
        <fullName evidence="3">Glycosyltransferase involved in cell wall biosynthesis</fullName>
    </submittedName>
</protein>
<accession>A0A7W6HDK2</accession>